<dbReference type="AlphaFoldDB" id="A0AAN6TF61"/>
<reference evidence="3" key="2">
    <citation type="submission" date="2023-05" db="EMBL/GenBank/DDBJ databases">
        <authorList>
            <consortium name="Lawrence Berkeley National Laboratory"/>
            <person name="Steindorff A."/>
            <person name="Hensen N."/>
            <person name="Bonometti L."/>
            <person name="Westerberg I."/>
            <person name="Brannstrom I.O."/>
            <person name="Guillou S."/>
            <person name="Cros-Aarteil S."/>
            <person name="Calhoun S."/>
            <person name="Haridas S."/>
            <person name="Kuo A."/>
            <person name="Mondo S."/>
            <person name="Pangilinan J."/>
            <person name="Riley R."/>
            <person name="Labutti K."/>
            <person name="Andreopoulos B."/>
            <person name="Lipzen A."/>
            <person name="Chen C."/>
            <person name="Yanf M."/>
            <person name="Daum C."/>
            <person name="Ng V."/>
            <person name="Clum A."/>
            <person name="Ohm R."/>
            <person name="Martin F."/>
            <person name="Silar P."/>
            <person name="Natvig D."/>
            <person name="Lalanne C."/>
            <person name="Gautier V."/>
            <person name="Ament-Velasquez S.L."/>
            <person name="Kruys A."/>
            <person name="Hutchinson M.I."/>
            <person name="Powell A.J."/>
            <person name="Barry K."/>
            <person name="Miller A.N."/>
            <person name="Grigoriev I.V."/>
            <person name="Debuchy R."/>
            <person name="Gladieux P."/>
            <person name="Thoren M.H."/>
            <person name="Johannesson H."/>
        </authorList>
    </citation>
    <scope>NUCLEOTIDE SEQUENCE</scope>
    <source>
        <strain evidence="3">CBS 508.74</strain>
    </source>
</reference>
<dbReference type="InterPro" id="IPR029063">
    <property type="entry name" value="SAM-dependent_MTases_sf"/>
</dbReference>
<gene>
    <name evidence="3" type="ORF">N656DRAFT_778088</name>
</gene>
<dbReference type="RefSeq" id="XP_064670897.1">
    <property type="nucleotide sequence ID" value="XM_064814947.1"/>
</dbReference>
<comment type="similarity">
    <text evidence="1">Belongs to the methyltransferase superfamily. LaeA methyltransferase family.</text>
</comment>
<protein>
    <recommendedName>
        <fullName evidence="2">Methyltransferase type 12 domain-containing protein</fullName>
    </recommendedName>
</protein>
<dbReference type="PANTHER" id="PTHR43591">
    <property type="entry name" value="METHYLTRANSFERASE"/>
    <property type="match status" value="1"/>
</dbReference>
<name>A0AAN6TF61_9PEZI</name>
<organism evidence="3 4">
    <name type="scientific">Canariomyces notabilis</name>
    <dbReference type="NCBI Taxonomy" id="2074819"/>
    <lineage>
        <taxon>Eukaryota</taxon>
        <taxon>Fungi</taxon>
        <taxon>Dikarya</taxon>
        <taxon>Ascomycota</taxon>
        <taxon>Pezizomycotina</taxon>
        <taxon>Sordariomycetes</taxon>
        <taxon>Sordariomycetidae</taxon>
        <taxon>Sordariales</taxon>
        <taxon>Chaetomiaceae</taxon>
        <taxon>Canariomyces</taxon>
    </lineage>
</organism>
<keyword evidence="4" id="KW-1185">Reference proteome</keyword>
<accession>A0AAN6TF61</accession>
<dbReference type="Pfam" id="PF08242">
    <property type="entry name" value="Methyltransf_12"/>
    <property type="match status" value="1"/>
</dbReference>
<comment type="caution">
    <text evidence="3">The sequence shown here is derived from an EMBL/GenBank/DDBJ whole genome shotgun (WGS) entry which is preliminary data.</text>
</comment>
<dbReference type="GeneID" id="89939072"/>
<sequence length="287" mass="32502">MGDIGEERSTDWSLTNGHGYILNRDRSHAAASRLNLQFYLWKDAMKFNIHPSIRASLPTNAAIADVASGTGIWLIDTARELSEEAQLDGLDYNLQQAPHQKFLPSNVRMRYWNVFDDVPDDLVGKYDYVHTRLLLLVVESKDPRPIIRNLRKLLKPGGYLQWDELDTVHMSVKKADPNLNTPALDQLRDWSWADGRHDWTVKLDQFIAEEGFQDVKAEFIGDPPELARAFNEQHLLTAEEFAEGLVKLGKKEVASKYFSLVEEAYNESAAGAALSVPRVVCVARKPL</sequence>
<dbReference type="PANTHER" id="PTHR43591:SF96">
    <property type="entry name" value="PUTATIVE-RELATED"/>
    <property type="match status" value="1"/>
</dbReference>
<dbReference type="InterPro" id="IPR013217">
    <property type="entry name" value="Methyltransf_12"/>
</dbReference>
<dbReference type="Gene3D" id="3.40.50.150">
    <property type="entry name" value="Vaccinia Virus protein VP39"/>
    <property type="match status" value="1"/>
</dbReference>
<evidence type="ECO:0000313" key="4">
    <source>
        <dbReference type="Proteomes" id="UP001302812"/>
    </source>
</evidence>
<dbReference type="SUPFAM" id="SSF53335">
    <property type="entry name" value="S-adenosyl-L-methionine-dependent methyltransferases"/>
    <property type="match status" value="1"/>
</dbReference>
<dbReference type="CDD" id="cd02440">
    <property type="entry name" value="AdoMet_MTases"/>
    <property type="match status" value="1"/>
</dbReference>
<reference evidence="3" key="1">
    <citation type="journal article" date="2023" name="Mol. Phylogenet. Evol.">
        <title>Genome-scale phylogeny and comparative genomics of the fungal order Sordariales.</title>
        <authorList>
            <person name="Hensen N."/>
            <person name="Bonometti L."/>
            <person name="Westerberg I."/>
            <person name="Brannstrom I.O."/>
            <person name="Guillou S."/>
            <person name="Cros-Aarteil S."/>
            <person name="Calhoun S."/>
            <person name="Haridas S."/>
            <person name="Kuo A."/>
            <person name="Mondo S."/>
            <person name="Pangilinan J."/>
            <person name="Riley R."/>
            <person name="LaButti K."/>
            <person name="Andreopoulos B."/>
            <person name="Lipzen A."/>
            <person name="Chen C."/>
            <person name="Yan M."/>
            <person name="Daum C."/>
            <person name="Ng V."/>
            <person name="Clum A."/>
            <person name="Steindorff A."/>
            <person name="Ohm R.A."/>
            <person name="Martin F."/>
            <person name="Silar P."/>
            <person name="Natvig D.O."/>
            <person name="Lalanne C."/>
            <person name="Gautier V."/>
            <person name="Ament-Velasquez S.L."/>
            <person name="Kruys A."/>
            <person name="Hutchinson M.I."/>
            <person name="Powell A.J."/>
            <person name="Barry K."/>
            <person name="Miller A.N."/>
            <person name="Grigoriev I.V."/>
            <person name="Debuchy R."/>
            <person name="Gladieux P."/>
            <person name="Hiltunen Thoren M."/>
            <person name="Johannesson H."/>
        </authorList>
    </citation>
    <scope>NUCLEOTIDE SEQUENCE</scope>
    <source>
        <strain evidence="3">CBS 508.74</strain>
    </source>
</reference>
<feature type="domain" description="Methyltransferase type 12" evidence="2">
    <location>
        <begin position="65"/>
        <end position="160"/>
    </location>
</feature>
<evidence type="ECO:0000256" key="1">
    <source>
        <dbReference type="ARBA" id="ARBA00038158"/>
    </source>
</evidence>
<dbReference type="EMBL" id="MU853339">
    <property type="protein sequence ID" value="KAK4113327.1"/>
    <property type="molecule type" value="Genomic_DNA"/>
</dbReference>
<evidence type="ECO:0000313" key="3">
    <source>
        <dbReference type="EMBL" id="KAK4113327.1"/>
    </source>
</evidence>
<evidence type="ECO:0000259" key="2">
    <source>
        <dbReference type="Pfam" id="PF08242"/>
    </source>
</evidence>
<dbReference type="Proteomes" id="UP001302812">
    <property type="component" value="Unassembled WGS sequence"/>
</dbReference>
<proteinExistence type="inferred from homology"/>